<dbReference type="GO" id="GO:0009691">
    <property type="term" value="P:cytokinin biosynthetic process"/>
    <property type="evidence" value="ECO:0007669"/>
    <property type="project" value="UniProtKB-UniRule"/>
</dbReference>
<evidence type="ECO:0000256" key="2">
    <source>
        <dbReference type="ARBA" id="ARBA00006763"/>
    </source>
</evidence>
<dbReference type="Gene3D" id="3.40.50.450">
    <property type="match status" value="1"/>
</dbReference>
<comment type="similarity">
    <text evidence="2 3">Belongs to the LOG family.</text>
</comment>
<dbReference type="InterPro" id="IPR031100">
    <property type="entry name" value="LOG_fam"/>
</dbReference>
<evidence type="ECO:0000313" key="4">
    <source>
        <dbReference type="EMBL" id="URA10274.1"/>
    </source>
</evidence>
<reference evidence="4" key="2">
    <citation type="submission" date="2022-06" db="EMBL/GenBank/DDBJ databases">
        <title>Thermospira aquatica gen. nov., sp. nov.</title>
        <authorList>
            <person name="Ben Ali Gam Z."/>
            <person name="Labat M."/>
        </authorList>
    </citation>
    <scope>NUCLEOTIDE SEQUENCE</scope>
    <source>
        <strain evidence="4">F1F22</strain>
    </source>
</reference>
<organism evidence="4 5">
    <name type="scientific">Thermospira aquatica</name>
    <dbReference type="NCBI Taxonomy" id="2828656"/>
    <lineage>
        <taxon>Bacteria</taxon>
        <taxon>Pseudomonadati</taxon>
        <taxon>Spirochaetota</taxon>
        <taxon>Spirochaetia</taxon>
        <taxon>Brevinematales</taxon>
        <taxon>Thermospiraceae</taxon>
        <taxon>Thermospira</taxon>
    </lineage>
</organism>
<dbReference type="EC" id="3.2.2.n1" evidence="3"/>
<dbReference type="GO" id="GO:0005829">
    <property type="term" value="C:cytosol"/>
    <property type="evidence" value="ECO:0007669"/>
    <property type="project" value="TreeGrafter"/>
</dbReference>
<dbReference type="Pfam" id="PF03641">
    <property type="entry name" value="Lysine_decarbox"/>
    <property type="match status" value="1"/>
</dbReference>
<accession>A0AAX3BD77</accession>
<comment type="catalytic activity">
    <reaction evidence="1">
        <text>AMP + H2O = D-ribose 5-phosphate + adenine</text>
        <dbReference type="Rhea" id="RHEA:20129"/>
        <dbReference type="ChEBI" id="CHEBI:15377"/>
        <dbReference type="ChEBI" id="CHEBI:16708"/>
        <dbReference type="ChEBI" id="CHEBI:78346"/>
        <dbReference type="ChEBI" id="CHEBI:456215"/>
        <dbReference type="EC" id="3.2.2.4"/>
    </reaction>
</comment>
<dbReference type="KEGG" id="taqu:KDW03_00260"/>
<keyword evidence="3" id="KW-0203">Cytokinin biosynthesis</keyword>
<reference evidence="4" key="1">
    <citation type="submission" date="2021-04" db="EMBL/GenBank/DDBJ databases">
        <authorList>
            <person name="Postec A."/>
        </authorList>
    </citation>
    <scope>NUCLEOTIDE SEQUENCE</scope>
    <source>
        <strain evidence="4">F1F22</strain>
    </source>
</reference>
<proteinExistence type="inferred from homology"/>
<dbReference type="GO" id="GO:0008714">
    <property type="term" value="F:AMP nucleosidase activity"/>
    <property type="evidence" value="ECO:0007669"/>
    <property type="project" value="UniProtKB-EC"/>
</dbReference>
<dbReference type="RefSeq" id="WP_271435405.1">
    <property type="nucleotide sequence ID" value="NZ_CP073355.1"/>
</dbReference>
<gene>
    <name evidence="4" type="ORF">KDW03_00260</name>
</gene>
<dbReference type="PANTHER" id="PTHR31223">
    <property type="entry name" value="LOG FAMILY PROTEIN YJL055W"/>
    <property type="match status" value="1"/>
</dbReference>
<name>A0AAX3BD77_9SPIR</name>
<dbReference type="AlphaFoldDB" id="A0AAX3BD77"/>
<dbReference type="PANTHER" id="PTHR31223:SF70">
    <property type="entry name" value="LOG FAMILY PROTEIN YJL055W"/>
    <property type="match status" value="1"/>
</dbReference>
<dbReference type="NCBIfam" id="TIGR00730">
    <property type="entry name" value="Rossman fold protein, TIGR00730 family"/>
    <property type="match status" value="1"/>
</dbReference>
<dbReference type="InterPro" id="IPR005269">
    <property type="entry name" value="LOG"/>
</dbReference>
<dbReference type="SUPFAM" id="SSF102405">
    <property type="entry name" value="MCP/YpsA-like"/>
    <property type="match status" value="1"/>
</dbReference>
<keyword evidence="5" id="KW-1185">Reference proteome</keyword>
<evidence type="ECO:0000256" key="3">
    <source>
        <dbReference type="RuleBase" id="RU363015"/>
    </source>
</evidence>
<evidence type="ECO:0000256" key="1">
    <source>
        <dbReference type="ARBA" id="ARBA00000274"/>
    </source>
</evidence>
<evidence type="ECO:0000313" key="5">
    <source>
        <dbReference type="Proteomes" id="UP001056539"/>
    </source>
</evidence>
<sequence length="182" mass="20365">MHYVTVFCGSQLGKDPMYVQIVQSLGEKLVKDNVGLVYGGTSVGLMGKLAETVVKNNGKAIGILPEFLQHIEVAYPSLSELRITQDIDERKRQMLALSRAVIAIPGGVGTLEELSQAISWKKLELYRGEIAILNFRGFFDGFLKQLDMMLEEGFIDAPLRRSLVVEGDVDLLWEQLKERMYG</sequence>
<keyword evidence="3" id="KW-0378">Hydrolase</keyword>
<protein>
    <recommendedName>
        <fullName evidence="3">Cytokinin riboside 5'-monophosphate phosphoribohydrolase</fullName>
        <ecNumber evidence="3">3.2.2.n1</ecNumber>
    </recommendedName>
</protein>
<dbReference type="Proteomes" id="UP001056539">
    <property type="component" value="Chromosome"/>
</dbReference>
<dbReference type="EMBL" id="CP073355">
    <property type="protein sequence ID" value="URA10274.1"/>
    <property type="molecule type" value="Genomic_DNA"/>
</dbReference>